<dbReference type="AlphaFoldDB" id="A0A180G3H8"/>
<organism evidence="1">
    <name type="scientific">Puccinia triticina (isolate 1-1 / race 1 (BBBD))</name>
    <name type="common">Brown leaf rust fungus</name>
    <dbReference type="NCBI Taxonomy" id="630390"/>
    <lineage>
        <taxon>Eukaryota</taxon>
        <taxon>Fungi</taxon>
        <taxon>Dikarya</taxon>
        <taxon>Basidiomycota</taxon>
        <taxon>Pucciniomycotina</taxon>
        <taxon>Pucciniomycetes</taxon>
        <taxon>Pucciniales</taxon>
        <taxon>Pucciniaceae</taxon>
        <taxon>Puccinia</taxon>
    </lineage>
</organism>
<gene>
    <name evidence="1" type="ORF">PTTG_29523</name>
</gene>
<reference evidence="2" key="4">
    <citation type="submission" date="2025-05" db="UniProtKB">
        <authorList>
            <consortium name="EnsemblFungi"/>
        </authorList>
    </citation>
    <scope>IDENTIFICATION</scope>
    <source>
        <strain evidence="2">isolate 1-1 / race 1 (BBBD)</strain>
    </source>
</reference>
<dbReference type="EMBL" id="ADAS02000527">
    <property type="protein sequence ID" value="OAV87211.1"/>
    <property type="molecule type" value="Genomic_DNA"/>
</dbReference>
<reference evidence="1" key="1">
    <citation type="submission" date="2009-11" db="EMBL/GenBank/DDBJ databases">
        <authorList>
            <consortium name="The Broad Institute Genome Sequencing Platform"/>
            <person name="Ward D."/>
            <person name="Feldgarden M."/>
            <person name="Earl A."/>
            <person name="Young S.K."/>
            <person name="Zeng Q."/>
            <person name="Koehrsen M."/>
            <person name="Alvarado L."/>
            <person name="Berlin A."/>
            <person name="Bochicchio J."/>
            <person name="Borenstein D."/>
            <person name="Chapman S.B."/>
            <person name="Chen Z."/>
            <person name="Engels R."/>
            <person name="Freedman E."/>
            <person name="Gellesch M."/>
            <person name="Goldberg J."/>
            <person name="Griggs A."/>
            <person name="Gujja S."/>
            <person name="Heilman E."/>
            <person name="Heiman D."/>
            <person name="Hepburn T."/>
            <person name="Howarth C."/>
            <person name="Jen D."/>
            <person name="Larson L."/>
            <person name="Lewis B."/>
            <person name="Mehta T."/>
            <person name="Park D."/>
            <person name="Pearson M."/>
            <person name="Roberts A."/>
            <person name="Saif S."/>
            <person name="Shea T."/>
            <person name="Shenoy N."/>
            <person name="Sisk P."/>
            <person name="Stolte C."/>
            <person name="Sykes S."/>
            <person name="Thomson T."/>
            <person name="Walk T."/>
            <person name="White J."/>
            <person name="Yandava C."/>
            <person name="Izard J."/>
            <person name="Baranova O.V."/>
            <person name="Blanton J.M."/>
            <person name="Tanner A.C."/>
            <person name="Dewhirst F.E."/>
            <person name="Haas B."/>
            <person name="Nusbaum C."/>
            <person name="Birren B."/>
        </authorList>
    </citation>
    <scope>NUCLEOTIDE SEQUENCE [LARGE SCALE GENOMIC DNA]</scope>
    <source>
        <strain evidence="1">1-1 BBBD Race 1</strain>
    </source>
</reference>
<accession>A0A180G3H8</accession>
<evidence type="ECO:0000313" key="3">
    <source>
        <dbReference type="Proteomes" id="UP000005240"/>
    </source>
</evidence>
<evidence type="ECO:0000313" key="1">
    <source>
        <dbReference type="EMBL" id="OAV87211.1"/>
    </source>
</evidence>
<dbReference type="Proteomes" id="UP000005240">
    <property type="component" value="Unassembled WGS sequence"/>
</dbReference>
<proteinExistence type="predicted"/>
<protein>
    <submittedName>
        <fullName evidence="1 2">Uncharacterized protein</fullName>
    </submittedName>
</protein>
<reference evidence="2 3" key="3">
    <citation type="journal article" date="2017" name="G3 (Bethesda)">
        <title>Comparative analysis highlights variable genome content of wheat rusts and divergence of the mating loci.</title>
        <authorList>
            <person name="Cuomo C.A."/>
            <person name="Bakkeren G."/>
            <person name="Khalil H.B."/>
            <person name="Panwar V."/>
            <person name="Joly D."/>
            <person name="Linning R."/>
            <person name="Sakthikumar S."/>
            <person name="Song X."/>
            <person name="Adiconis X."/>
            <person name="Fan L."/>
            <person name="Goldberg J.M."/>
            <person name="Levin J.Z."/>
            <person name="Young S."/>
            <person name="Zeng Q."/>
            <person name="Anikster Y."/>
            <person name="Bruce M."/>
            <person name="Wang M."/>
            <person name="Yin C."/>
            <person name="McCallum B."/>
            <person name="Szabo L.J."/>
            <person name="Hulbert S."/>
            <person name="Chen X."/>
            <person name="Fellers J.P."/>
        </authorList>
    </citation>
    <scope>NUCLEOTIDE SEQUENCE</scope>
    <source>
        <strain evidence="2">isolate 1-1 / race 1 (BBBD)</strain>
        <strain evidence="3">Isolate 1-1 / race 1 (BBBD)</strain>
    </source>
</reference>
<reference evidence="1" key="2">
    <citation type="submission" date="2016-05" db="EMBL/GenBank/DDBJ databases">
        <title>Comparative analysis highlights variable genome content of wheat rusts and divergence of the mating loci.</title>
        <authorList>
            <person name="Cuomo C.A."/>
            <person name="Bakkeren G."/>
            <person name="Szabo L."/>
            <person name="Khalil H."/>
            <person name="Joly D."/>
            <person name="Goldberg J."/>
            <person name="Young S."/>
            <person name="Zeng Q."/>
            <person name="Fellers J."/>
        </authorList>
    </citation>
    <scope>NUCLEOTIDE SEQUENCE [LARGE SCALE GENOMIC DNA]</scope>
    <source>
        <strain evidence="1">1-1 BBBD Race 1</strain>
    </source>
</reference>
<keyword evidence="3" id="KW-1185">Reference proteome</keyword>
<sequence>MAPGSKLDSCKRTSFSTFAFWVLIWLTCLFLEKSMAGICYQSPWHRSASAARIGPPS</sequence>
<evidence type="ECO:0000313" key="2">
    <source>
        <dbReference type="EnsemblFungi" id="PTTG_29523-t43_1-p1"/>
    </source>
</evidence>
<name>A0A180G3H8_PUCT1</name>
<dbReference type="EnsemblFungi" id="PTTG_29523-t43_1">
    <property type="protein sequence ID" value="PTTG_29523-t43_1-p1"/>
    <property type="gene ID" value="PTTG_29523"/>
</dbReference>
<dbReference type="VEuPathDB" id="FungiDB:PTTG_29523"/>